<sequence length="234" mass="26830">MVEQLLGQLARWHDGVISEVIITHNVPENGVNMGRLKCDFLVTELHNPRRMGFGANHNQAFRHCRSSHFCVLNPDIELLGPGVWRALLDASGDNPQACVYPPLMNVDGSKQDSEREVPTLSSLWRRHALRRQENRVDWVSAAFWLLPSDLFSRMGGFDEGYFMYCEDADFCLRLQLAGGELQKAGPPVVHEAARSSRRQPQRFVWHVNSLLRLWRQPVLNEYLRWTGALQGQRT</sequence>
<dbReference type="GO" id="GO:0016740">
    <property type="term" value="F:transferase activity"/>
    <property type="evidence" value="ECO:0007669"/>
    <property type="project" value="UniProtKB-KW"/>
</dbReference>
<evidence type="ECO:0000313" key="2">
    <source>
        <dbReference type="Proteomes" id="UP000596827"/>
    </source>
</evidence>
<protein>
    <submittedName>
        <fullName evidence="1">Glycosyl transferase</fullName>
    </submittedName>
</protein>
<gene>
    <name evidence="1" type="ORF">H8R02_09730</name>
</gene>
<proteinExistence type="predicted"/>
<dbReference type="RefSeq" id="WP_187081205.1">
    <property type="nucleotide sequence ID" value="NZ_JACORU010000003.1"/>
</dbReference>
<dbReference type="AlphaFoldDB" id="A0A923M8K6"/>
<keyword evidence="2" id="KW-1185">Reference proteome</keyword>
<dbReference type="Proteomes" id="UP000596827">
    <property type="component" value="Unassembled WGS sequence"/>
</dbReference>
<evidence type="ECO:0000313" key="1">
    <source>
        <dbReference type="EMBL" id="MBC5764729.1"/>
    </source>
</evidence>
<dbReference type="InterPro" id="IPR029044">
    <property type="entry name" value="Nucleotide-diphossugar_trans"/>
</dbReference>
<comment type="caution">
    <text evidence="1">The sequence shown here is derived from an EMBL/GenBank/DDBJ whole genome shotgun (WGS) entry which is preliminary data.</text>
</comment>
<dbReference type="SUPFAM" id="SSF53448">
    <property type="entry name" value="Nucleotide-diphospho-sugar transferases"/>
    <property type="match status" value="1"/>
</dbReference>
<dbReference type="PANTHER" id="PTHR43179">
    <property type="entry name" value="RHAMNOSYLTRANSFERASE WBBL"/>
    <property type="match status" value="1"/>
</dbReference>
<dbReference type="PANTHER" id="PTHR43179:SF7">
    <property type="entry name" value="RHAMNOSYLTRANSFERASE WBBL"/>
    <property type="match status" value="1"/>
</dbReference>
<reference evidence="1" key="1">
    <citation type="submission" date="2020-08" db="EMBL/GenBank/DDBJ databases">
        <title>Ramlibacter sp. GTP1 16S ribosomal RNA gene genome sequencing and assembly.</title>
        <authorList>
            <person name="Kang M."/>
        </authorList>
    </citation>
    <scope>NUCLEOTIDE SEQUENCE</scope>
    <source>
        <strain evidence="1">GTP1</strain>
    </source>
</reference>
<accession>A0A923M8K6</accession>
<keyword evidence="1" id="KW-0808">Transferase</keyword>
<name>A0A923M8K6_9BURK</name>
<organism evidence="1 2">
    <name type="scientific">Ramlibacter albus</name>
    <dbReference type="NCBI Taxonomy" id="2079448"/>
    <lineage>
        <taxon>Bacteria</taxon>
        <taxon>Pseudomonadati</taxon>
        <taxon>Pseudomonadota</taxon>
        <taxon>Betaproteobacteria</taxon>
        <taxon>Burkholderiales</taxon>
        <taxon>Comamonadaceae</taxon>
        <taxon>Ramlibacter</taxon>
    </lineage>
</organism>
<dbReference type="EMBL" id="JACORU010000003">
    <property type="protein sequence ID" value="MBC5764729.1"/>
    <property type="molecule type" value="Genomic_DNA"/>
</dbReference>
<dbReference type="Gene3D" id="3.90.550.10">
    <property type="entry name" value="Spore Coat Polysaccharide Biosynthesis Protein SpsA, Chain A"/>
    <property type="match status" value="1"/>
</dbReference>